<organism evidence="1 2">
    <name type="scientific">Chitinophaga agri</name>
    <dbReference type="NCBI Taxonomy" id="2703787"/>
    <lineage>
        <taxon>Bacteria</taxon>
        <taxon>Pseudomonadati</taxon>
        <taxon>Bacteroidota</taxon>
        <taxon>Chitinophagia</taxon>
        <taxon>Chitinophagales</taxon>
        <taxon>Chitinophagaceae</taxon>
        <taxon>Chitinophaga</taxon>
    </lineage>
</organism>
<sequence length="284" mass="31264">MNYYRSLLLLLLIGITQASSAQKKVLLKMAFTPNKTYKTEIVNLMDMEMNVKGDSAMLAQIQASGMQLPIIMKMNQVLGTTTKAGAERADKKVPLLMTFDKMEVSQTVGGQESTQNTNPFANAIIEGTALEDGKIAIDTIKGEIDNALKASLRQTVTTMQANIKYPKEELKIGDSFDQEMPMNIPIPEANMKMIIAIKYILKEIKDDKAIFDLKQTISMDVNMTDKNSNANGIGNGTGTMTYNISKKIAEESVSDIKFQFEFNISGLTMAADCNAKTTTKVTVE</sequence>
<protein>
    <submittedName>
        <fullName evidence="1">Uncharacterized protein</fullName>
    </submittedName>
</protein>
<proteinExistence type="predicted"/>
<name>A0A6B9ZC11_9BACT</name>
<dbReference type="KEGG" id="chih:GWR21_10215"/>
<accession>A0A6B9ZC11</accession>
<dbReference type="RefSeq" id="WP_162331646.1">
    <property type="nucleotide sequence ID" value="NZ_CP048113.1"/>
</dbReference>
<reference evidence="1 2" key="1">
    <citation type="submission" date="2020-01" db="EMBL/GenBank/DDBJ databases">
        <title>Complete genome sequence of Chitinophaga sp. H33E-04 isolated from quinoa roots.</title>
        <authorList>
            <person name="Weon H.-Y."/>
            <person name="Lee S.A."/>
        </authorList>
    </citation>
    <scope>NUCLEOTIDE SEQUENCE [LARGE SCALE GENOMIC DNA]</scope>
    <source>
        <strain evidence="1 2">H33E-04</strain>
    </source>
</reference>
<dbReference type="Proteomes" id="UP000476411">
    <property type="component" value="Chromosome"/>
</dbReference>
<dbReference type="AlphaFoldDB" id="A0A6B9ZC11"/>
<evidence type="ECO:0000313" key="2">
    <source>
        <dbReference type="Proteomes" id="UP000476411"/>
    </source>
</evidence>
<dbReference type="EMBL" id="CP048113">
    <property type="protein sequence ID" value="QHS59952.1"/>
    <property type="molecule type" value="Genomic_DNA"/>
</dbReference>
<gene>
    <name evidence="1" type="ORF">GWR21_10215</name>
</gene>
<keyword evidence="2" id="KW-1185">Reference proteome</keyword>
<evidence type="ECO:0000313" key="1">
    <source>
        <dbReference type="EMBL" id="QHS59952.1"/>
    </source>
</evidence>